<protein>
    <recommendedName>
        <fullName evidence="10">DNA primase</fullName>
        <ecNumber evidence="10">2.7.7.-</ecNumber>
    </recommendedName>
</protein>
<keyword evidence="8" id="KW-0862">Zinc</keyword>
<evidence type="ECO:0000256" key="6">
    <source>
        <dbReference type="ARBA" id="ARBA00022705"/>
    </source>
</evidence>
<evidence type="ECO:0000256" key="2">
    <source>
        <dbReference type="ARBA" id="ARBA00022478"/>
    </source>
</evidence>
<dbReference type="GO" id="GO:0005658">
    <property type="term" value="C:alpha DNA polymerase:primase complex"/>
    <property type="evidence" value="ECO:0007669"/>
    <property type="project" value="UniProtKB-ARBA"/>
</dbReference>
<sequence length="385" mass="44551">MDIQKYYETLFPYRQFFLWLNHAAVPTRDFTHREFAFTVLNGQGSDIYVRYQSFPTIETFKRKVAMLTPKRFEIGAVYTAKPSDHKLVSPEKYVAVNKELVFDLDLSDYDSFRTCCQGKQVCLKCWQFVVVAMDVLGAIFDLDFGYKHILWAFSGRRGVHAWVCDTRARSLDDSQRGQLLNYIQVTQKYEKGKLVINRPWHPSVQRSFDICKVKFDQIVLQDQNPWNTHANSSYLLNKLKQVNEALYAKLNEKWQEPSTSREKWMDIDQTAREIAAEGKLDTLGAKVLLETKQDIVLEFLYPKLDTNVSISRQHLLKSPFCVHPDTGNVCVPINPLTSRTFDPTKVPTLATLADSSILEPYLSVFKQFVTELNRSEKRPSSSLDF</sequence>
<keyword evidence="5" id="KW-0548">Nucleotidyltransferase</keyword>
<evidence type="ECO:0000256" key="5">
    <source>
        <dbReference type="ARBA" id="ARBA00022695"/>
    </source>
</evidence>
<comment type="caution">
    <text evidence="11">The sequence shown here is derived from an EMBL/GenBank/DDBJ whole genome shotgun (WGS) entry which is preliminary data.</text>
</comment>
<reference evidence="11 12" key="1">
    <citation type="journal article" date="2023" name="Elife">
        <title>Identification of key yeast species and microbe-microbe interactions impacting larval growth of Drosophila in the wild.</title>
        <authorList>
            <person name="Mure A."/>
            <person name="Sugiura Y."/>
            <person name="Maeda R."/>
            <person name="Honda K."/>
            <person name="Sakurai N."/>
            <person name="Takahashi Y."/>
            <person name="Watada M."/>
            <person name="Katoh T."/>
            <person name="Gotoh A."/>
            <person name="Gotoh Y."/>
            <person name="Taniguchi I."/>
            <person name="Nakamura K."/>
            <person name="Hayashi T."/>
            <person name="Katayama T."/>
            <person name="Uemura T."/>
            <person name="Hattori Y."/>
        </authorList>
    </citation>
    <scope>NUCLEOTIDE SEQUENCE [LARGE SCALE GENOMIC DNA]</scope>
    <source>
        <strain evidence="11 12">SB-73</strain>
    </source>
</reference>
<evidence type="ECO:0000256" key="8">
    <source>
        <dbReference type="ARBA" id="ARBA00022833"/>
    </source>
</evidence>
<evidence type="ECO:0000256" key="3">
    <source>
        <dbReference type="ARBA" id="ARBA00022515"/>
    </source>
</evidence>
<dbReference type="InterPro" id="IPR002755">
    <property type="entry name" value="DNA_primase_S"/>
</dbReference>
<dbReference type="GO" id="GO:0046872">
    <property type="term" value="F:metal ion binding"/>
    <property type="evidence" value="ECO:0007669"/>
    <property type="project" value="UniProtKB-KW"/>
</dbReference>
<evidence type="ECO:0000256" key="9">
    <source>
        <dbReference type="ARBA" id="ARBA00023163"/>
    </source>
</evidence>
<keyword evidence="2 10" id="KW-0240">DNA-directed RNA polymerase</keyword>
<dbReference type="AlphaFoldDB" id="A0AAV5RHD1"/>
<dbReference type="EMBL" id="BTGC01000003">
    <property type="protein sequence ID" value="GMM50571.1"/>
    <property type="molecule type" value="Genomic_DNA"/>
</dbReference>
<dbReference type="Gene3D" id="3.90.920.10">
    <property type="entry name" value="DNA primase, PRIM domain"/>
    <property type="match status" value="1"/>
</dbReference>
<dbReference type="GO" id="GO:0006269">
    <property type="term" value="P:DNA replication, synthesis of primer"/>
    <property type="evidence" value="ECO:0007669"/>
    <property type="project" value="UniProtKB-KW"/>
</dbReference>
<comment type="similarity">
    <text evidence="1 10">Belongs to the eukaryotic-type primase small subunit family.</text>
</comment>
<evidence type="ECO:0000256" key="10">
    <source>
        <dbReference type="RuleBase" id="RU003514"/>
    </source>
</evidence>
<keyword evidence="3 10" id="KW-0639">Primosome</keyword>
<keyword evidence="9" id="KW-0804">Transcription</keyword>
<dbReference type="PANTHER" id="PTHR10536">
    <property type="entry name" value="DNA PRIMASE SMALL SUBUNIT"/>
    <property type="match status" value="1"/>
</dbReference>
<dbReference type="CDD" id="cd04860">
    <property type="entry name" value="AE_Prim_S"/>
    <property type="match status" value="1"/>
</dbReference>
<dbReference type="FunFam" id="3.90.920.10:FF:000003">
    <property type="entry name" value="DNA primase"/>
    <property type="match status" value="1"/>
</dbReference>
<evidence type="ECO:0000256" key="4">
    <source>
        <dbReference type="ARBA" id="ARBA00022679"/>
    </source>
</evidence>
<dbReference type="GO" id="GO:0003899">
    <property type="term" value="F:DNA-directed RNA polymerase activity"/>
    <property type="evidence" value="ECO:0007669"/>
    <property type="project" value="InterPro"/>
</dbReference>
<dbReference type="SUPFAM" id="SSF56747">
    <property type="entry name" value="Prim-pol domain"/>
    <property type="match status" value="1"/>
</dbReference>
<name>A0AAV5RHD1_STABA</name>
<evidence type="ECO:0000313" key="12">
    <source>
        <dbReference type="Proteomes" id="UP001362899"/>
    </source>
</evidence>
<keyword evidence="12" id="KW-1185">Reference proteome</keyword>
<dbReference type="Proteomes" id="UP001362899">
    <property type="component" value="Unassembled WGS sequence"/>
</dbReference>
<keyword evidence="7" id="KW-0479">Metal-binding</keyword>
<accession>A0AAV5RHD1</accession>
<proteinExistence type="inferred from homology"/>
<evidence type="ECO:0000256" key="7">
    <source>
        <dbReference type="ARBA" id="ARBA00022723"/>
    </source>
</evidence>
<dbReference type="Pfam" id="PF01896">
    <property type="entry name" value="DNA_primase_S"/>
    <property type="match status" value="1"/>
</dbReference>
<keyword evidence="6 10" id="KW-0235">DNA replication</keyword>
<evidence type="ECO:0000256" key="1">
    <source>
        <dbReference type="ARBA" id="ARBA00009762"/>
    </source>
</evidence>
<dbReference type="NCBIfam" id="TIGR00335">
    <property type="entry name" value="primase_sml"/>
    <property type="match status" value="1"/>
</dbReference>
<gene>
    <name evidence="11" type="ORF">DASB73_015290</name>
</gene>
<organism evidence="11 12">
    <name type="scientific">Starmerella bacillaris</name>
    <name type="common">Yeast</name>
    <name type="synonym">Candida zemplinina</name>
    <dbReference type="NCBI Taxonomy" id="1247836"/>
    <lineage>
        <taxon>Eukaryota</taxon>
        <taxon>Fungi</taxon>
        <taxon>Dikarya</taxon>
        <taxon>Ascomycota</taxon>
        <taxon>Saccharomycotina</taxon>
        <taxon>Dipodascomycetes</taxon>
        <taxon>Dipodascales</taxon>
        <taxon>Trichomonascaceae</taxon>
        <taxon>Starmerella</taxon>
    </lineage>
</organism>
<evidence type="ECO:0000313" key="11">
    <source>
        <dbReference type="EMBL" id="GMM50571.1"/>
    </source>
</evidence>
<dbReference type="EC" id="2.7.7.-" evidence="10"/>
<dbReference type="InterPro" id="IPR014052">
    <property type="entry name" value="DNA_primase_ssu_euk/arc"/>
</dbReference>
<keyword evidence="4 10" id="KW-0808">Transferase</keyword>